<dbReference type="PANTHER" id="PTHR46124">
    <property type="entry name" value="D-AMINOACYL-TRNA DEACYLASE"/>
    <property type="match status" value="1"/>
</dbReference>
<feature type="binding site" evidence="3">
    <location>
        <position position="21"/>
    </location>
    <ligand>
        <name>a divalent metal cation</name>
        <dbReference type="ChEBI" id="CHEBI:60240"/>
        <label>1</label>
    </ligand>
</feature>
<dbReference type="InterPro" id="IPR032466">
    <property type="entry name" value="Metal_Hydrolase"/>
</dbReference>
<dbReference type="InterPro" id="IPR015991">
    <property type="entry name" value="TatD/YcfH-like"/>
</dbReference>
<dbReference type="CDD" id="cd01310">
    <property type="entry name" value="TatD_DNAse"/>
    <property type="match status" value="1"/>
</dbReference>
<feature type="binding site" evidence="3">
    <location>
        <position position="141"/>
    </location>
    <ligand>
        <name>a divalent metal cation</name>
        <dbReference type="ChEBI" id="CHEBI:60240"/>
        <label>2</label>
    </ligand>
</feature>
<evidence type="ECO:0000313" key="4">
    <source>
        <dbReference type="EMBL" id="QUL97813.1"/>
    </source>
</evidence>
<dbReference type="GO" id="GO:0005829">
    <property type="term" value="C:cytosol"/>
    <property type="evidence" value="ECO:0007669"/>
    <property type="project" value="TreeGrafter"/>
</dbReference>
<dbReference type="GO" id="GO:0004536">
    <property type="term" value="F:DNA nuclease activity"/>
    <property type="evidence" value="ECO:0007669"/>
    <property type="project" value="InterPro"/>
</dbReference>
<reference evidence="4" key="2">
    <citation type="journal article" date="2023" name="Biology">
        <title>Prokaryotic Life Associated with Coal-Fire Gas Vents Revealed by Metagenomics.</title>
        <authorList>
            <person name="Kadnikov V.V."/>
            <person name="Mardanov A.V."/>
            <person name="Beletsky A.V."/>
            <person name="Karnachuk O.V."/>
            <person name="Ravin N.V."/>
        </authorList>
    </citation>
    <scope>NUCLEOTIDE SEQUENCE</scope>
    <source>
        <strain evidence="4">Bu02</strain>
    </source>
</reference>
<keyword evidence="1 3" id="KW-0479">Metal-binding</keyword>
<dbReference type="PIRSF" id="PIRSF005902">
    <property type="entry name" value="DNase_TatD"/>
    <property type="match status" value="1"/>
</dbReference>
<dbReference type="GO" id="GO:0046872">
    <property type="term" value="F:metal ion binding"/>
    <property type="evidence" value="ECO:0007669"/>
    <property type="project" value="UniProtKB-KW"/>
</dbReference>
<dbReference type="InterPro" id="IPR001130">
    <property type="entry name" value="TatD-like"/>
</dbReference>
<dbReference type="Pfam" id="PF01026">
    <property type="entry name" value="TatD_DNase"/>
    <property type="match status" value="1"/>
</dbReference>
<protein>
    <submittedName>
        <fullName evidence="4">TatD family hydrolase</fullName>
    </submittedName>
</protein>
<evidence type="ECO:0000256" key="2">
    <source>
        <dbReference type="ARBA" id="ARBA00022801"/>
    </source>
</evidence>
<keyword evidence="2 4" id="KW-0378">Hydrolase</keyword>
<sequence length="275" mass="30648">MVARSLDPGRYGALIIDTHAHVSLDVYAKDRERVIDRAASAGVAFIEIGFDVESSIRSVDLAERIGGYCAVGVHPHEAKGKEPLEKMWRDIEALLSSPRVKAIGEIGLDYFRDLSPRNLQVEAFLRGLDLARAKYLPVVVHQREAEKDVLRLLTHAGHHKPIIFHCFSGDKSYLGKCLDLGGYIGLGGPLTYPRNAFLRDLVKYIPMDRILVETDCPYLPPQGRRGKRNEPAFIVEVVDILAQILDLPSARVASVTRDNAMRAFSLEEMPLPRLS</sequence>
<dbReference type="NCBIfam" id="TIGR00010">
    <property type="entry name" value="YchF/TatD family DNA exonuclease"/>
    <property type="match status" value="1"/>
</dbReference>
<dbReference type="Gene3D" id="3.20.20.140">
    <property type="entry name" value="Metal-dependent hydrolases"/>
    <property type="match status" value="1"/>
</dbReference>
<organism evidence="4">
    <name type="scientific">Candidatus Fermentithermobacillus carboniphilus</name>
    <dbReference type="NCBI Taxonomy" id="3085328"/>
    <lineage>
        <taxon>Bacteria</taxon>
        <taxon>Bacillati</taxon>
        <taxon>Bacillota</taxon>
        <taxon>Candidatus Fermentithermobacillia</taxon>
        <taxon>Candidatus Fermentithermobacillales</taxon>
        <taxon>Candidatus Fermentithermobacillaceae</taxon>
        <taxon>Candidatus Fermentithermobacillus</taxon>
    </lineage>
</organism>
<dbReference type="SUPFAM" id="SSF51556">
    <property type="entry name" value="Metallo-dependent hydrolases"/>
    <property type="match status" value="1"/>
</dbReference>
<dbReference type="FunFam" id="3.20.20.140:FF:000005">
    <property type="entry name" value="TatD family hydrolase"/>
    <property type="match status" value="1"/>
</dbReference>
<feature type="binding site" evidence="3">
    <location>
        <position position="19"/>
    </location>
    <ligand>
        <name>a divalent metal cation</name>
        <dbReference type="ChEBI" id="CHEBI:60240"/>
        <label>1</label>
    </ligand>
</feature>
<proteinExistence type="predicted"/>
<dbReference type="PANTHER" id="PTHR46124:SF2">
    <property type="entry name" value="D-AMINOACYL-TRNA DEACYLASE"/>
    <property type="match status" value="1"/>
</dbReference>
<evidence type="ECO:0000256" key="3">
    <source>
        <dbReference type="PIRSR" id="PIRSR005902-1"/>
    </source>
</evidence>
<feature type="binding site" evidence="3">
    <location>
        <position position="215"/>
    </location>
    <ligand>
        <name>a divalent metal cation</name>
        <dbReference type="ChEBI" id="CHEBI:60240"/>
        <label>1</label>
    </ligand>
</feature>
<evidence type="ECO:0000256" key="1">
    <source>
        <dbReference type="ARBA" id="ARBA00022723"/>
    </source>
</evidence>
<dbReference type="KEGG" id="fcz:IMF26_06815"/>
<dbReference type="EMBL" id="CP062796">
    <property type="protein sequence ID" value="QUL97813.1"/>
    <property type="molecule type" value="Genomic_DNA"/>
</dbReference>
<feature type="binding site" evidence="3">
    <location>
        <position position="105"/>
    </location>
    <ligand>
        <name>a divalent metal cation</name>
        <dbReference type="ChEBI" id="CHEBI:60240"/>
        <label>1</label>
    </ligand>
</feature>
<dbReference type="GO" id="GO:0016788">
    <property type="term" value="F:hydrolase activity, acting on ester bonds"/>
    <property type="evidence" value="ECO:0007669"/>
    <property type="project" value="InterPro"/>
</dbReference>
<dbReference type="PROSITE" id="PS01091">
    <property type="entry name" value="TATD_3"/>
    <property type="match status" value="1"/>
</dbReference>
<dbReference type="AlphaFoldDB" id="A0AAT9LBB9"/>
<accession>A0AAT9LBB9</accession>
<dbReference type="InterPro" id="IPR018228">
    <property type="entry name" value="DNase_TatD-rel_CS"/>
</dbReference>
<feature type="binding site" evidence="3">
    <location>
        <position position="165"/>
    </location>
    <ligand>
        <name>a divalent metal cation</name>
        <dbReference type="ChEBI" id="CHEBI:60240"/>
        <label>2</label>
    </ligand>
</feature>
<gene>
    <name evidence="4" type="ORF">IMF26_06815</name>
</gene>
<reference evidence="4" key="1">
    <citation type="submission" date="2020-10" db="EMBL/GenBank/DDBJ databases">
        <authorList>
            <person name="Kadnikov V."/>
            <person name="Beletsky A.V."/>
            <person name="Mardanov A.V."/>
            <person name="Karnachuk O.V."/>
            <person name="Ravin N.V."/>
        </authorList>
    </citation>
    <scope>NUCLEOTIDE SEQUENCE</scope>
    <source>
        <strain evidence="4">Bu02</strain>
    </source>
</reference>
<name>A0AAT9LBB9_9FIRM</name>